<evidence type="ECO:0000256" key="1">
    <source>
        <dbReference type="SAM" id="MobiDB-lite"/>
    </source>
</evidence>
<organism evidence="2 3">
    <name type="scientific">Parasponia andersonii</name>
    <name type="common">Sponia andersonii</name>
    <dbReference type="NCBI Taxonomy" id="3476"/>
    <lineage>
        <taxon>Eukaryota</taxon>
        <taxon>Viridiplantae</taxon>
        <taxon>Streptophyta</taxon>
        <taxon>Embryophyta</taxon>
        <taxon>Tracheophyta</taxon>
        <taxon>Spermatophyta</taxon>
        <taxon>Magnoliopsida</taxon>
        <taxon>eudicotyledons</taxon>
        <taxon>Gunneridae</taxon>
        <taxon>Pentapetalae</taxon>
        <taxon>rosids</taxon>
        <taxon>fabids</taxon>
        <taxon>Rosales</taxon>
        <taxon>Cannabaceae</taxon>
        <taxon>Parasponia</taxon>
    </lineage>
</organism>
<evidence type="ECO:0000313" key="2">
    <source>
        <dbReference type="EMBL" id="PON68707.1"/>
    </source>
</evidence>
<dbReference type="Proteomes" id="UP000237105">
    <property type="component" value="Unassembled WGS sequence"/>
</dbReference>
<evidence type="ECO:0000313" key="3">
    <source>
        <dbReference type="Proteomes" id="UP000237105"/>
    </source>
</evidence>
<dbReference type="EMBL" id="JXTB01000060">
    <property type="protein sequence ID" value="PON68707.1"/>
    <property type="molecule type" value="Genomic_DNA"/>
</dbReference>
<feature type="compositionally biased region" description="Acidic residues" evidence="1">
    <location>
        <begin position="100"/>
        <end position="111"/>
    </location>
</feature>
<gene>
    <name evidence="2" type="ORF">PanWU01x14_093140</name>
</gene>
<comment type="caution">
    <text evidence="2">The sequence shown here is derived from an EMBL/GenBank/DDBJ whole genome shotgun (WGS) entry which is preliminary data.</text>
</comment>
<protein>
    <submittedName>
        <fullName evidence="2">Uncharacterized protein</fullName>
    </submittedName>
</protein>
<feature type="region of interest" description="Disordered" evidence="1">
    <location>
        <begin position="80"/>
        <end position="111"/>
    </location>
</feature>
<name>A0A2P5D600_PARAD</name>
<sequence>MLGVRRGYIRGVGLKLKGTTSTSSTIASLPRAPPMLDSKLEYLNKLMCYMSNALARLVLGFHMSIQPFAVPDILPMPLPPTLPPLRFQPKPSPLTSDTQDNADQDESDLGS</sequence>
<proteinExistence type="predicted"/>
<accession>A0A2P5D600</accession>
<dbReference type="AlphaFoldDB" id="A0A2P5D600"/>
<reference evidence="3" key="1">
    <citation type="submission" date="2016-06" db="EMBL/GenBank/DDBJ databases">
        <title>Parallel loss of symbiosis genes in relatives of nitrogen-fixing non-legume Parasponia.</title>
        <authorList>
            <person name="Van Velzen R."/>
            <person name="Holmer R."/>
            <person name="Bu F."/>
            <person name="Rutten L."/>
            <person name="Van Zeijl A."/>
            <person name="Liu W."/>
            <person name="Santuari L."/>
            <person name="Cao Q."/>
            <person name="Sharma T."/>
            <person name="Shen D."/>
            <person name="Roswanjaya Y."/>
            <person name="Wardhani T."/>
            <person name="Kalhor M.S."/>
            <person name="Jansen J."/>
            <person name="Van den Hoogen J."/>
            <person name="Gungor B."/>
            <person name="Hartog M."/>
            <person name="Hontelez J."/>
            <person name="Verver J."/>
            <person name="Yang W.-C."/>
            <person name="Schijlen E."/>
            <person name="Repin R."/>
            <person name="Schilthuizen M."/>
            <person name="Schranz E."/>
            <person name="Heidstra R."/>
            <person name="Miyata K."/>
            <person name="Fedorova E."/>
            <person name="Kohlen W."/>
            <person name="Bisseling T."/>
            <person name="Smit S."/>
            <person name="Geurts R."/>
        </authorList>
    </citation>
    <scope>NUCLEOTIDE SEQUENCE [LARGE SCALE GENOMIC DNA]</scope>
    <source>
        <strain evidence="3">cv. WU1-14</strain>
    </source>
</reference>
<keyword evidence="3" id="KW-1185">Reference proteome</keyword>